<proteinExistence type="predicted"/>
<dbReference type="InterPro" id="IPR036938">
    <property type="entry name" value="PAP2/HPO_sf"/>
</dbReference>
<feature type="transmembrane region" description="Helical" evidence="1">
    <location>
        <begin position="159"/>
        <end position="177"/>
    </location>
</feature>
<dbReference type="GO" id="GO:0050380">
    <property type="term" value="F:undecaprenyl-diphosphatase activity"/>
    <property type="evidence" value="ECO:0007669"/>
    <property type="project" value="InterPro"/>
</dbReference>
<organism evidence="3 4">
    <name type="scientific">Roseibium aggregatum</name>
    <dbReference type="NCBI Taxonomy" id="187304"/>
    <lineage>
        <taxon>Bacteria</taxon>
        <taxon>Pseudomonadati</taxon>
        <taxon>Pseudomonadota</taxon>
        <taxon>Alphaproteobacteria</taxon>
        <taxon>Hyphomicrobiales</taxon>
        <taxon>Stappiaceae</taxon>
        <taxon>Roseibium</taxon>
    </lineage>
</organism>
<evidence type="ECO:0000313" key="4">
    <source>
        <dbReference type="Proteomes" id="UP000598467"/>
    </source>
</evidence>
<reference evidence="3" key="1">
    <citation type="submission" date="2020-05" db="EMBL/GenBank/DDBJ databases">
        <title>Identification of trans-AT polyketide cluster in two marine bacteria, producers of a novel glutaramide-containing polyketide sesbanimide D and analogs.</title>
        <authorList>
            <person name="Kacar D."/>
            <person name="Rodriguez P."/>
            <person name="Canedo L."/>
            <person name="Gonzalez E."/>
            <person name="Galan B."/>
            <person name="De La Calle F."/>
            <person name="Garcia J.L."/>
        </authorList>
    </citation>
    <scope>NUCLEOTIDE SEQUENCE</scope>
    <source>
        <strain evidence="3">PHM038</strain>
    </source>
</reference>
<dbReference type="Gene3D" id="1.20.144.10">
    <property type="entry name" value="Phosphatidic acid phosphatase type 2/haloperoxidase"/>
    <property type="match status" value="1"/>
</dbReference>
<feature type="domain" description="Phosphatidic acid phosphatase type 2/haloperoxidase" evidence="2">
    <location>
        <begin position="65"/>
        <end position="174"/>
    </location>
</feature>
<accession>A0A926NXQ6</accession>
<name>A0A926NXQ6_9HYPH</name>
<comment type="caution">
    <text evidence="3">The sequence shown here is derived from an EMBL/GenBank/DDBJ whole genome shotgun (WGS) entry which is preliminary data.</text>
</comment>
<feature type="transmembrane region" description="Helical" evidence="1">
    <location>
        <begin position="65"/>
        <end position="87"/>
    </location>
</feature>
<feature type="transmembrane region" description="Helical" evidence="1">
    <location>
        <begin position="135"/>
        <end position="153"/>
    </location>
</feature>
<evidence type="ECO:0000256" key="1">
    <source>
        <dbReference type="SAM" id="Phobius"/>
    </source>
</evidence>
<keyword evidence="1" id="KW-1133">Transmembrane helix</keyword>
<dbReference type="InterPro" id="IPR000326">
    <property type="entry name" value="PAP2/HPO"/>
</dbReference>
<dbReference type="PANTHER" id="PTHR14969">
    <property type="entry name" value="SPHINGOSINE-1-PHOSPHATE PHOSPHOHYDROLASE"/>
    <property type="match status" value="1"/>
</dbReference>
<dbReference type="SUPFAM" id="SSF48317">
    <property type="entry name" value="Acid phosphatase/Vanadium-dependent haloperoxidase"/>
    <property type="match status" value="1"/>
</dbReference>
<feature type="transmembrane region" description="Helical" evidence="1">
    <location>
        <begin position="34"/>
        <end position="56"/>
    </location>
</feature>
<dbReference type="AlphaFoldDB" id="A0A926NXQ6"/>
<keyword evidence="1" id="KW-0812">Transmembrane</keyword>
<dbReference type="CDD" id="cd03385">
    <property type="entry name" value="PAP2_BcrC_like"/>
    <property type="match status" value="1"/>
</dbReference>
<keyword evidence="1" id="KW-0472">Membrane</keyword>
<dbReference type="EMBL" id="JABFCZ010000008">
    <property type="protein sequence ID" value="MBD1546256.1"/>
    <property type="molecule type" value="Genomic_DNA"/>
</dbReference>
<dbReference type="Pfam" id="PF01569">
    <property type="entry name" value="PAP2"/>
    <property type="match status" value="1"/>
</dbReference>
<evidence type="ECO:0000313" key="3">
    <source>
        <dbReference type="EMBL" id="MBD1546256.1"/>
    </source>
</evidence>
<sequence length="208" mass="23345">MNRFLPFSFIENANFKLFGLINASDATHSNLIAFARFAADDIIYLFPLVLAALWLWGRPEKRGRLLVTFLGAELGLLFNQIIPLFWFHPRPFMIPIGHTLIPHAADSSFPSDHITFMAAIALGLWLLAGYRLISAACFALTILVAWSRIYLGVHFPLDMAGGLAIGALGLGLVRPILKPVETRLMANLVLPIYRRVFSFPIRNNWCRP</sequence>
<feature type="transmembrane region" description="Helical" evidence="1">
    <location>
        <begin position="107"/>
        <end position="128"/>
    </location>
</feature>
<dbReference type="SMART" id="SM00014">
    <property type="entry name" value="acidPPc"/>
    <property type="match status" value="1"/>
</dbReference>
<gene>
    <name evidence="3" type="ORF">HK439_08285</name>
</gene>
<dbReference type="RefSeq" id="WP_190290931.1">
    <property type="nucleotide sequence ID" value="NZ_JABFCZ010000008.1"/>
</dbReference>
<dbReference type="Proteomes" id="UP000598467">
    <property type="component" value="Unassembled WGS sequence"/>
</dbReference>
<dbReference type="PANTHER" id="PTHR14969:SF13">
    <property type="entry name" value="AT30094P"/>
    <property type="match status" value="1"/>
</dbReference>
<dbReference type="GO" id="GO:0005886">
    <property type="term" value="C:plasma membrane"/>
    <property type="evidence" value="ECO:0007669"/>
    <property type="project" value="InterPro"/>
</dbReference>
<protein>
    <submittedName>
        <fullName evidence="3">Undecaprenyl-diphosphatase</fullName>
    </submittedName>
</protein>
<dbReference type="InterPro" id="IPR033879">
    <property type="entry name" value="UPP_Pase"/>
</dbReference>
<evidence type="ECO:0000259" key="2">
    <source>
        <dbReference type="SMART" id="SM00014"/>
    </source>
</evidence>